<dbReference type="EMBL" id="VSSQ01002221">
    <property type="protein sequence ID" value="MPM14078.1"/>
    <property type="molecule type" value="Genomic_DNA"/>
</dbReference>
<evidence type="ECO:0000313" key="1">
    <source>
        <dbReference type="EMBL" id="MPM14078.1"/>
    </source>
</evidence>
<reference evidence="1" key="1">
    <citation type="submission" date="2019-08" db="EMBL/GenBank/DDBJ databases">
        <authorList>
            <person name="Kucharzyk K."/>
            <person name="Murdoch R.W."/>
            <person name="Higgins S."/>
            <person name="Loffler F."/>
        </authorList>
    </citation>
    <scope>NUCLEOTIDE SEQUENCE</scope>
</reference>
<comment type="caution">
    <text evidence="1">The sequence shown here is derived from an EMBL/GenBank/DDBJ whole genome shotgun (WGS) entry which is preliminary data.</text>
</comment>
<accession>A0A644XE79</accession>
<sequence length="290" mass="33724">MNTQEPFSHIYPSDEFELWQENQKLIDALKKSLISLASNEFENEYSQAINADGFYPYYTHQKVKILYIAKESLGLDGKDYIQAVFEGIQANDPRGHRKWNKCYPENPYTKVITNNSDPFLSKMLYLTYGLNNDCCSYEVMPWGSAIGQQLFGKQEGIIDDRTMPGISYAFMNFSKFDNPSEVSYAADMSRIQTYLQMVKRSKENWFAKQISLLNPDLIIEMNIGRENADNLGTGPIDWIERNNENLWVGYLPIENHKYLILETWHFSKPGKSFNTHFYPAIVDAWKRHGK</sequence>
<organism evidence="1">
    <name type="scientific">bioreactor metagenome</name>
    <dbReference type="NCBI Taxonomy" id="1076179"/>
    <lineage>
        <taxon>unclassified sequences</taxon>
        <taxon>metagenomes</taxon>
        <taxon>ecological metagenomes</taxon>
    </lineage>
</organism>
<gene>
    <name evidence="1" type="ORF">SDC9_60438</name>
</gene>
<proteinExistence type="predicted"/>
<protein>
    <submittedName>
        <fullName evidence="1">Uncharacterized protein</fullName>
    </submittedName>
</protein>
<dbReference type="AlphaFoldDB" id="A0A644XE79"/>
<name>A0A644XE79_9ZZZZ</name>